<dbReference type="Proteomes" id="UP000184069">
    <property type="component" value="Unassembled WGS sequence"/>
</dbReference>
<evidence type="ECO:0000313" key="4">
    <source>
        <dbReference type="Proteomes" id="UP000184069"/>
    </source>
</evidence>
<protein>
    <submittedName>
        <fullName evidence="2">Uncharacterized protein</fullName>
    </submittedName>
</protein>
<proteinExistence type="predicted"/>
<evidence type="ECO:0000313" key="1">
    <source>
        <dbReference type="EMBL" id="OCA78863.1"/>
    </source>
</evidence>
<reference evidence="1 3" key="1">
    <citation type="submission" date="2016-07" db="EMBL/GenBank/DDBJ databases">
        <authorList>
            <person name="Jeong J.-J."/>
            <person name="Kim D.W."/>
            <person name="Sang M.K."/>
            <person name="Choi I.-G."/>
            <person name="Kim K.D."/>
        </authorList>
    </citation>
    <scope>NUCLEOTIDE SEQUENCE [LARGE SCALE GENOMIC DNA]</scope>
    <source>
        <strain evidence="1 3">C-26</strain>
    </source>
</reference>
<sequence length="193" mass="22370">MKILQIAILITGIFLTSCHKKKNTVDFEKKVFDDIFLSAVDSTLVDLRTYTGFQYSEKQKDSIKKDTLHRVVAFNIQNYIAPDDFLAGNVSKYKLANDSVWNFTLEKYSSLRYLLKDSNELPITDNLNEWKNKYPKFSGGLIFSKIYFDEAKENGIFEATYYCGPSCGRGYAVYIKKTNNKWKILKVKNTWIS</sequence>
<dbReference type="Proteomes" id="UP000093508">
    <property type="component" value="Unassembled WGS sequence"/>
</dbReference>
<dbReference type="AlphaFoldDB" id="A0A1M7DAU7"/>
<evidence type="ECO:0000313" key="3">
    <source>
        <dbReference type="Proteomes" id="UP000093508"/>
    </source>
</evidence>
<reference evidence="2 4" key="2">
    <citation type="submission" date="2016-11" db="EMBL/GenBank/DDBJ databases">
        <authorList>
            <person name="Jaros S."/>
            <person name="Januszkiewicz K."/>
            <person name="Wedrychowicz H."/>
        </authorList>
    </citation>
    <scope>NUCLEOTIDE SEQUENCE [LARGE SCALE GENOMIC DNA]</scope>
    <source>
        <strain evidence="2 4">DSM 27621</strain>
    </source>
</reference>
<gene>
    <name evidence="1" type="ORF">BBH99_07155</name>
    <name evidence="2" type="ORF">SAMN05444407_10640</name>
</gene>
<evidence type="ECO:0000313" key="2">
    <source>
        <dbReference type="EMBL" id="SHL76538.1"/>
    </source>
</evidence>
<accession>A0A1M7DAU7</accession>
<keyword evidence="3" id="KW-1185">Reference proteome</keyword>
<organism evidence="2 4">
    <name type="scientific">Chryseobacterium contaminans</name>
    <dbReference type="NCBI Taxonomy" id="1423959"/>
    <lineage>
        <taxon>Bacteria</taxon>
        <taxon>Pseudomonadati</taxon>
        <taxon>Bacteroidota</taxon>
        <taxon>Flavobacteriia</taxon>
        <taxon>Flavobacteriales</taxon>
        <taxon>Weeksellaceae</taxon>
        <taxon>Chryseobacterium group</taxon>
        <taxon>Chryseobacterium</taxon>
    </lineage>
</organism>
<dbReference type="STRING" id="1423959.SAMN05444407_10640"/>
<name>A0A1M7DAU7_9FLAO</name>
<dbReference type="EMBL" id="MAYF01000135">
    <property type="protein sequence ID" value="OCA78863.1"/>
    <property type="molecule type" value="Genomic_DNA"/>
</dbReference>
<dbReference type="PROSITE" id="PS51257">
    <property type="entry name" value="PROKAR_LIPOPROTEIN"/>
    <property type="match status" value="1"/>
</dbReference>
<dbReference type="RefSeq" id="WP_066694944.1">
    <property type="nucleotide sequence ID" value="NZ_FRBM01000006.1"/>
</dbReference>
<dbReference type="OrthoDB" id="1258457at2"/>
<dbReference type="EMBL" id="FRBM01000006">
    <property type="protein sequence ID" value="SHL76538.1"/>
    <property type="molecule type" value="Genomic_DNA"/>
</dbReference>